<dbReference type="Proteomes" id="UP001333996">
    <property type="component" value="Unassembled WGS sequence"/>
</dbReference>
<dbReference type="SMART" id="SM00530">
    <property type="entry name" value="HTH_XRE"/>
    <property type="match status" value="1"/>
</dbReference>
<accession>A0ABU7FW31</accession>
<dbReference type="InterPro" id="IPR011051">
    <property type="entry name" value="RmlC_Cupin_sf"/>
</dbReference>
<feature type="domain" description="HTH cro/C1-type" evidence="2">
    <location>
        <begin position="9"/>
        <end position="63"/>
    </location>
</feature>
<dbReference type="RefSeq" id="WP_329512508.1">
    <property type="nucleotide sequence ID" value="NZ_BAAAYZ010000267.1"/>
</dbReference>
<keyword evidence="1" id="KW-0238">DNA-binding</keyword>
<evidence type="ECO:0000313" key="3">
    <source>
        <dbReference type="EMBL" id="MED7828151.1"/>
    </source>
</evidence>
<comment type="caution">
    <text evidence="3">The sequence shown here is derived from an EMBL/GenBank/DDBJ whole genome shotgun (WGS) entry which is preliminary data.</text>
</comment>
<dbReference type="Gene3D" id="2.60.120.10">
    <property type="entry name" value="Jelly Rolls"/>
    <property type="match status" value="1"/>
</dbReference>
<dbReference type="Gene3D" id="1.10.260.40">
    <property type="entry name" value="lambda repressor-like DNA-binding domains"/>
    <property type="match status" value="1"/>
</dbReference>
<dbReference type="InterPro" id="IPR014710">
    <property type="entry name" value="RmlC-like_jellyroll"/>
</dbReference>
<dbReference type="CDD" id="cd00093">
    <property type="entry name" value="HTH_XRE"/>
    <property type="match status" value="1"/>
</dbReference>
<dbReference type="EMBL" id="JAYWVC010000323">
    <property type="protein sequence ID" value="MED7828151.1"/>
    <property type="molecule type" value="Genomic_DNA"/>
</dbReference>
<evidence type="ECO:0000256" key="1">
    <source>
        <dbReference type="ARBA" id="ARBA00023125"/>
    </source>
</evidence>
<protein>
    <submittedName>
        <fullName evidence="3">Cupin domain-containing protein</fullName>
    </submittedName>
</protein>
<sequence>MVAAIGETVRSIRRERTLTLEQLAEASGLSAGVISQLERGIGNPAFATLVQLAHALDVPVGRLLLRIEDNKSPIVRKTERRRVGGHGLATAAATYELLTPDLSGALEATWVTSQPGHDTSKTPFTHNGEEFGIVISGSLDVFIDGVRHHLEAGDSIRYSSTIPHWYVNPGDEPAHCIWVSTPPTW</sequence>
<dbReference type="InterPro" id="IPR001387">
    <property type="entry name" value="Cro/C1-type_HTH"/>
</dbReference>
<dbReference type="SUPFAM" id="SSF47413">
    <property type="entry name" value="lambda repressor-like DNA-binding domains"/>
    <property type="match status" value="1"/>
</dbReference>
<dbReference type="CDD" id="cd02209">
    <property type="entry name" value="cupin_XRE_C"/>
    <property type="match status" value="1"/>
</dbReference>
<dbReference type="InterPro" id="IPR050807">
    <property type="entry name" value="TransReg_Diox_bact_type"/>
</dbReference>
<dbReference type="Pfam" id="PF07883">
    <property type="entry name" value="Cupin_2"/>
    <property type="match status" value="1"/>
</dbReference>
<dbReference type="SUPFAM" id="SSF51182">
    <property type="entry name" value="RmlC-like cupins"/>
    <property type="match status" value="1"/>
</dbReference>
<name>A0ABU7FW31_9ACTN</name>
<dbReference type="PROSITE" id="PS50943">
    <property type="entry name" value="HTH_CROC1"/>
    <property type="match status" value="1"/>
</dbReference>
<organism evidence="3 4">
    <name type="scientific">Streptomyces chiangmaiensis</name>
    <dbReference type="NCBI Taxonomy" id="766497"/>
    <lineage>
        <taxon>Bacteria</taxon>
        <taxon>Bacillati</taxon>
        <taxon>Actinomycetota</taxon>
        <taxon>Actinomycetes</taxon>
        <taxon>Kitasatosporales</taxon>
        <taxon>Streptomycetaceae</taxon>
        <taxon>Streptomyces</taxon>
    </lineage>
</organism>
<dbReference type="InterPro" id="IPR010982">
    <property type="entry name" value="Lambda_DNA-bd_dom_sf"/>
</dbReference>
<evidence type="ECO:0000259" key="2">
    <source>
        <dbReference type="PROSITE" id="PS50943"/>
    </source>
</evidence>
<keyword evidence="4" id="KW-1185">Reference proteome</keyword>
<gene>
    <name evidence="3" type="ORF">VXC91_41320</name>
</gene>
<dbReference type="PANTHER" id="PTHR46797">
    <property type="entry name" value="HTH-TYPE TRANSCRIPTIONAL REGULATOR"/>
    <property type="match status" value="1"/>
</dbReference>
<reference evidence="3" key="1">
    <citation type="submission" date="2024-01" db="EMBL/GenBank/DDBJ databases">
        <title>First draft genome sequence data of TA4-1, the type strain of Gram-positive actinobacterium Streptomyces chiangmaiensis.</title>
        <authorList>
            <person name="Yasawong M."/>
            <person name="Nantapong N."/>
        </authorList>
    </citation>
    <scope>NUCLEOTIDE SEQUENCE</scope>
    <source>
        <strain evidence="3">TA4-1</strain>
    </source>
</reference>
<evidence type="ECO:0000313" key="4">
    <source>
        <dbReference type="Proteomes" id="UP001333996"/>
    </source>
</evidence>
<dbReference type="PANTHER" id="PTHR46797:SF1">
    <property type="entry name" value="METHYLPHOSPHONATE SYNTHASE"/>
    <property type="match status" value="1"/>
</dbReference>
<proteinExistence type="predicted"/>
<dbReference type="InterPro" id="IPR013096">
    <property type="entry name" value="Cupin_2"/>
</dbReference>
<dbReference type="Pfam" id="PF01381">
    <property type="entry name" value="HTH_3"/>
    <property type="match status" value="1"/>
</dbReference>